<evidence type="ECO:0000313" key="11">
    <source>
        <dbReference type="EMBL" id="GAA3020789.1"/>
    </source>
</evidence>
<comment type="caution">
    <text evidence="11">The sequence shown here is derived from an EMBL/GenBank/DDBJ whole genome shotgun (WGS) entry which is preliminary data.</text>
</comment>
<evidence type="ECO:0000256" key="2">
    <source>
        <dbReference type="ARBA" id="ARBA00022670"/>
    </source>
</evidence>
<keyword evidence="7" id="KW-1015">Disulfide bond</keyword>
<keyword evidence="3 8" id="KW-0732">Signal</keyword>
<dbReference type="Gene3D" id="2.60.120.380">
    <property type="match status" value="1"/>
</dbReference>
<evidence type="ECO:0000256" key="4">
    <source>
        <dbReference type="ARBA" id="ARBA00022801"/>
    </source>
</evidence>
<evidence type="ECO:0000256" key="7">
    <source>
        <dbReference type="ARBA" id="ARBA00023157"/>
    </source>
</evidence>
<evidence type="ECO:0000313" key="12">
    <source>
        <dbReference type="Proteomes" id="UP001499930"/>
    </source>
</evidence>
<dbReference type="SUPFAM" id="SSF50494">
    <property type="entry name" value="Trypsin-like serine proteases"/>
    <property type="match status" value="1"/>
</dbReference>
<dbReference type="EMBL" id="BAAAWD010000014">
    <property type="protein sequence ID" value="GAA3020789.1"/>
    <property type="molecule type" value="Genomic_DNA"/>
</dbReference>
<dbReference type="CDD" id="cd21112">
    <property type="entry name" value="alphaLP-like"/>
    <property type="match status" value="1"/>
</dbReference>
<dbReference type="PRINTS" id="PR00861">
    <property type="entry name" value="ALYTICPTASE"/>
</dbReference>
<organism evidence="11 12">
    <name type="scientific">Streptosporangium longisporum</name>
    <dbReference type="NCBI Taxonomy" id="46187"/>
    <lineage>
        <taxon>Bacteria</taxon>
        <taxon>Bacillati</taxon>
        <taxon>Actinomycetota</taxon>
        <taxon>Actinomycetes</taxon>
        <taxon>Streptosporangiales</taxon>
        <taxon>Streptosporangiaceae</taxon>
        <taxon>Streptosporangium</taxon>
    </lineage>
</organism>
<keyword evidence="5" id="KW-0720">Serine protease</keyword>
<keyword evidence="4" id="KW-0378">Hydrolase</keyword>
<proteinExistence type="inferred from homology"/>
<dbReference type="InterPro" id="IPR004236">
    <property type="entry name" value="Pept_S1_alpha_lytic"/>
</dbReference>
<feature type="signal peptide" evidence="8">
    <location>
        <begin position="1"/>
        <end position="27"/>
    </location>
</feature>
<dbReference type="RefSeq" id="WP_344899699.1">
    <property type="nucleotide sequence ID" value="NZ_BAAAWD010000014.1"/>
</dbReference>
<dbReference type="Proteomes" id="UP001499930">
    <property type="component" value="Unassembled WGS sequence"/>
</dbReference>
<reference evidence="11 12" key="1">
    <citation type="journal article" date="2019" name="Int. J. Syst. Evol. Microbiol.">
        <title>The Global Catalogue of Microorganisms (GCM) 10K type strain sequencing project: providing services to taxonomists for standard genome sequencing and annotation.</title>
        <authorList>
            <consortium name="The Broad Institute Genomics Platform"/>
            <consortium name="The Broad Institute Genome Sequencing Center for Infectious Disease"/>
            <person name="Wu L."/>
            <person name="Ma J."/>
        </authorList>
    </citation>
    <scope>NUCLEOTIDE SEQUENCE [LARGE SCALE GENOMIC DNA]</scope>
    <source>
        <strain evidence="11 12">JCM 3106</strain>
    </source>
</reference>
<dbReference type="InterPro" id="IPR009003">
    <property type="entry name" value="Peptidase_S1_PA"/>
</dbReference>
<accession>A0ABN3Y6A4</accession>
<name>A0ABN3Y6A4_9ACTN</name>
<evidence type="ECO:0000259" key="9">
    <source>
        <dbReference type="Pfam" id="PF00089"/>
    </source>
</evidence>
<evidence type="ECO:0000256" key="3">
    <source>
        <dbReference type="ARBA" id="ARBA00022729"/>
    </source>
</evidence>
<evidence type="ECO:0000256" key="5">
    <source>
        <dbReference type="ARBA" id="ARBA00022825"/>
    </source>
</evidence>
<dbReference type="InterPro" id="IPR035070">
    <property type="entry name" value="Streptogrisin_prodomain"/>
</dbReference>
<sequence>MSRRHAVTAGCVLAITALTLAAAPADADLRTGGPGAAEPLVPAVLSATKTPGTPSGAGTPGVTVPGGARAVAPPPGMLEALQRDLGLTRAEAEARLLNEARLIPVAEQMSRRLGVRFGGAWLRAKTAHTLVVASTAAADIPQIVAAGAQAEVVATSLAELSAVKAKLDATLPPQPLVSSVRYVDVKRNKVVVLAPRPDQTENIIESSGLDQAAVIVLPSTEAPLPLYDLLGGNAYYINTVNRCSVGFSVLKGTQQGFVTAGHCGRQGAPTLGFNRLAQGIFQGSVFPGSDYAWVATNAAWTAVPGVDNGEGGTVPVAGARVAIEGASVCRSGSTTDWYCGLIQQRDASVTYPQGAVFQLTRTSVCAEPGDSGGPFIAIDQAQGVTSGGSGDCAVGGVTYFQPVGEILTAYGLALRTTAGNPPPPTTGTCTGYPTTYTGALAAGRSVYHPRSVYYRAGIPGNHFGCLDGPAGADFDLYLQKWSRSAWRVVASSRSAGPDEKITYNGTPGFYRYRVVSVAGSGAYTIGLRAPSPLSVRSGS</sequence>
<dbReference type="Pfam" id="PF00089">
    <property type="entry name" value="Trypsin"/>
    <property type="match status" value="1"/>
</dbReference>
<feature type="domain" description="Peptidase S1" evidence="9">
    <location>
        <begin position="254"/>
        <end position="405"/>
    </location>
</feature>
<comment type="similarity">
    <text evidence="1">Belongs to the peptidase S1 family.</text>
</comment>
<keyword evidence="6" id="KW-0865">Zymogen</keyword>
<dbReference type="Gene3D" id="3.30.300.50">
    <property type="match status" value="2"/>
</dbReference>
<keyword evidence="2" id="KW-0645">Protease</keyword>
<gene>
    <name evidence="11" type="ORF">GCM10017559_51620</name>
</gene>
<evidence type="ECO:0000259" key="10">
    <source>
        <dbReference type="Pfam" id="PF02983"/>
    </source>
</evidence>
<dbReference type="InterPro" id="IPR043504">
    <property type="entry name" value="Peptidase_S1_PA_chymotrypsin"/>
</dbReference>
<feature type="domain" description="Peptidase S1A alpha-lytic prodomain" evidence="10">
    <location>
        <begin position="156"/>
        <end position="210"/>
    </location>
</feature>
<dbReference type="Pfam" id="PF02983">
    <property type="entry name" value="Pro_Al_protease"/>
    <property type="match status" value="1"/>
</dbReference>
<keyword evidence="12" id="KW-1185">Reference proteome</keyword>
<evidence type="ECO:0000256" key="6">
    <source>
        <dbReference type="ARBA" id="ARBA00023145"/>
    </source>
</evidence>
<evidence type="ECO:0008006" key="13">
    <source>
        <dbReference type="Google" id="ProtNLM"/>
    </source>
</evidence>
<dbReference type="InterPro" id="IPR001254">
    <property type="entry name" value="Trypsin_dom"/>
</dbReference>
<evidence type="ECO:0000256" key="8">
    <source>
        <dbReference type="SAM" id="SignalP"/>
    </source>
</evidence>
<protein>
    <recommendedName>
        <fullName evidence="13">Serine protease</fullName>
    </recommendedName>
</protein>
<dbReference type="Gene3D" id="2.40.10.10">
    <property type="entry name" value="Trypsin-like serine proteases"/>
    <property type="match status" value="2"/>
</dbReference>
<evidence type="ECO:0000256" key="1">
    <source>
        <dbReference type="ARBA" id="ARBA00007664"/>
    </source>
</evidence>
<dbReference type="InterPro" id="IPR001316">
    <property type="entry name" value="Pept_S1A_streptogrisin"/>
</dbReference>
<feature type="chain" id="PRO_5045350986" description="Serine protease" evidence="8">
    <location>
        <begin position="28"/>
        <end position="539"/>
    </location>
</feature>